<reference evidence="1" key="1">
    <citation type="submission" date="2014-09" db="EMBL/GenBank/DDBJ databases">
        <authorList>
            <person name="Magalhaes I.L.F."/>
            <person name="Oliveira U."/>
            <person name="Santos F.R."/>
            <person name="Vidigal T.H.D.A."/>
            <person name="Brescovit A.D."/>
            <person name="Santos A.J."/>
        </authorList>
    </citation>
    <scope>NUCLEOTIDE SEQUENCE</scope>
    <source>
        <tissue evidence="1">Shoot tissue taken approximately 20 cm above the soil surface</tissue>
    </source>
</reference>
<evidence type="ECO:0000313" key="1">
    <source>
        <dbReference type="EMBL" id="JAD75949.1"/>
    </source>
</evidence>
<sequence>MKLVIFQHHMCGVILRRPSWKLNQGFRCLAGGKQPLLLVMVYLFKTSFSILMERGFSISHLVLQWRKFS</sequence>
<dbReference type="GO" id="GO:0016740">
    <property type="term" value="F:transferase activity"/>
    <property type="evidence" value="ECO:0007669"/>
    <property type="project" value="UniProtKB-KW"/>
</dbReference>
<accession>A0A0A9CI00</accession>
<reference evidence="1" key="2">
    <citation type="journal article" date="2015" name="Data Brief">
        <title>Shoot transcriptome of the giant reed, Arundo donax.</title>
        <authorList>
            <person name="Barrero R.A."/>
            <person name="Guerrero F.D."/>
            <person name="Moolhuijzen P."/>
            <person name="Goolsby J.A."/>
            <person name="Tidwell J."/>
            <person name="Bellgard S.E."/>
            <person name="Bellgard M.I."/>
        </authorList>
    </citation>
    <scope>NUCLEOTIDE SEQUENCE</scope>
    <source>
        <tissue evidence="1">Shoot tissue taken approximately 20 cm above the soil surface</tissue>
    </source>
</reference>
<keyword evidence="1" id="KW-0808">Transferase</keyword>
<protein>
    <submittedName>
        <fullName evidence="1">Dolichyl-diphosphooligosaccharide--protein glycosyltransferase 67 kDasubunit</fullName>
    </submittedName>
</protein>
<name>A0A0A9CI00_ARUDO</name>
<organism evidence="1">
    <name type="scientific">Arundo donax</name>
    <name type="common">Giant reed</name>
    <name type="synonym">Donax arundinaceus</name>
    <dbReference type="NCBI Taxonomy" id="35708"/>
    <lineage>
        <taxon>Eukaryota</taxon>
        <taxon>Viridiplantae</taxon>
        <taxon>Streptophyta</taxon>
        <taxon>Embryophyta</taxon>
        <taxon>Tracheophyta</taxon>
        <taxon>Spermatophyta</taxon>
        <taxon>Magnoliopsida</taxon>
        <taxon>Liliopsida</taxon>
        <taxon>Poales</taxon>
        <taxon>Poaceae</taxon>
        <taxon>PACMAD clade</taxon>
        <taxon>Arundinoideae</taxon>
        <taxon>Arundineae</taxon>
        <taxon>Arundo</taxon>
    </lineage>
</organism>
<dbReference type="EMBL" id="GBRH01221946">
    <property type="protein sequence ID" value="JAD75949.1"/>
    <property type="molecule type" value="Transcribed_RNA"/>
</dbReference>
<proteinExistence type="predicted"/>
<dbReference type="AlphaFoldDB" id="A0A0A9CI00"/>